<dbReference type="OrthoDB" id="1448196at2"/>
<dbReference type="STRING" id="1123037.GCA_000425305_00480"/>
<protein>
    <recommendedName>
        <fullName evidence="4">Lipocalin-like domain-containing protein</fullName>
    </recommendedName>
</protein>
<reference evidence="2 3" key="1">
    <citation type="submission" date="2019-08" db="EMBL/GenBank/DDBJ databases">
        <title>Genome of Psychroserpens burtonensis ACAM 167.</title>
        <authorList>
            <person name="Bowman J.P."/>
        </authorList>
    </citation>
    <scope>NUCLEOTIDE SEQUENCE [LARGE SCALE GENOMIC DNA]</scope>
    <source>
        <strain evidence="2 3">ACAM 167</strain>
    </source>
</reference>
<feature type="signal peptide" evidence="1">
    <location>
        <begin position="1"/>
        <end position="20"/>
    </location>
</feature>
<organism evidence="2 3">
    <name type="scientific">Psychroserpens burtonensis</name>
    <dbReference type="NCBI Taxonomy" id="49278"/>
    <lineage>
        <taxon>Bacteria</taxon>
        <taxon>Pseudomonadati</taxon>
        <taxon>Bacteroidota</taxon>
        <taxon>Flavobacteriia</taxon>
        <taxon>Flavobacteriales</taxon>
        <taxon>Flavobacteriaceae</taxon>
        <taxon>Psychroserpens</taxon>
    </lineage>
</organism>
<keyword evidence="1" id="KW-0732">Signal</keyword>
<dbReference type="AlphaFoldDB" id="A0A5C7BDQ1"/>
<proteinExistence type="predicted"/>
<feature type="chain" id="PRO_5023130064" description="Lipocalin-like domain-containing protein" evidence="1">
    <location>
        <begin position="21"/>
        <end position="168"/>
    </location>
</feature>
<evidence type="ECO:0008006" key="4">
    <source>
        <dbReference type="Google" id="ProtNLM"/>
    </source>
</evidence>
<dbReference type="Proteomes" id="UP000321938">
    <property type="component" value="Unassembled WGS sequence"/>
</dbReference>
<name>A0A5C7BDQ1_9FLAO</name>
<gene>
    <name evidence="2" type="ORF">ES692_01795</name>
</gene>
<accession>A0A5C7BDQ1</accession>
<comment type="caution">
    <text evidence="2">The sequence shown here is derived from an EMBL/GenBank/DDBJ whole genome shotgun (WGS) entry which is preliminary data.</text>
</comment>
<dbReference type="RefSeq" id="WP_028873388.1">
    <property type="nucleotide sequence ID" value="NZ_VOSB01000002.1"/>
</dbReference>
<sequence>MFQKVSLILTICLVLLNSCAKEEVENQSQVIGEWKLINYSIGTAHDINKDGWSNLNLLNEIDCDDNEVLKFETTGVVSSNETYNPTLQISKSEVDNTYTFNIECSEGIISFATSFSQINSNTFQFNDKEFTVINDSFNIVLVEDIKIYNVDFSQIIETKDLVLTYTKL</sequence>
<evidence type="ECO:0000256" key="1">
    <source>
        <dbReference type="SAM" id="SignalP"/>
    </source>
</evidence>
<dbReference type="EMBL" id="VOSB01000002">
    <property type="protein sequence ID" value="TXE20017.1"/>
    <property type="molecule type" value="Genomic_DNA"/>
</dbReference>
<evidence type="ECO:0000313" key="3">
    <source>
        <dbReference type="Proteomes" id="UP000321938"/>
    </source>
</evidence>
<evidence type="ECO:0000313" key="2">
    <source>
        <dbReference type="EMBL" id="TXE20017.1"/>
    </source>
</evidence>
<keyword evidence="3" id="KW-1185">Reference proteome</keyword>